<reference evidence="4 5" key="1">
    <citation type="submission" date="2022-05" db="EMBL/GenBank/DDBJ databases">
        <authorList>
            <person name="Zhou X."/>
            <person name="Li K."/>
            <person name="Man Y."/>
        </authorList>
    </citation>
    <scope>NUCLEOTIDE SEQUENCE [LARGE SCALE GENOMIC DNA]</scope>
    <source>
        <strain evidence="4 5">MS405</strain>
    </source>
</reference>
<evidence type="ECO:0000259" key="3">
    <source>
        <dbReference type="PROSITE" id="PS51898"/>
    </source>
</evidence>
<dbReference type="Gene3D" id="1.10.443.10">
    <property type="entry name" value="Intergrase catalytic core"/>
    <property type="match status" value="1"/>
</dbReference>
<name>A0ABY4PWM4_9ACTN</name>
<dbReference type="Pfam" id="PF00589">
    <property type="entry name" value="Phage_integrase"/>
    <property type="match status" value="1"/>
</dbReference>
<dbReference type="SUPFAM" id="SSF56349">
    <property type="entry name" value="DNA breaking-rejoining enzymes"/>
    <property type="match status" value="1"/>
</dbReference>
<feature type="domain" description="Tyr recombinase" evidence="3">
    <location>
        <begin position="2"/>
        <end position="106"/>
    </location>
</feature>
<evidence type="ECO:0000313" key="5">
    <source>
        <dbReference type="Proteomes" id="UP000829992"/>
    </source>
</evidence>
<accession>A0ABY4PWM4</accession>
<dbReference type="PROSITE" id="PS51898">
    <property type="entry name" value="TYR_RECOMBINASE"/>
    <property type="match status" value="1"/>
</dbReference>
<keyword evidence="5" id="KW-1185">Reference proteome</keyword>
<evidence type="ECO:0000256" key="1">
    <source>
        <dbReference type="ARBA" id="ARBA00023172"/>
    </source>
</evidence>
<dbReference type="InterPro" id="IPR013762">
    <property type="entry name" value="Integrase-like_cat_sf"/>
</dbReference>
<evidence type="ECO:0000313" key="4">
    <source>
        <dbReference type="EMBL" id="UQT57589.1"/>
    </source>
</evidence>
<keyword evidence="1" id="KW-0233">DNA recombination</keyword>
<dbReference type="RefSeq" id="WP_249588985.1">
    <property type="nucleotide sequence ID" value="NZ_BAAAQL010000014.1"/>
</dbReference>
<gene>
    <name evidence="4" type="ORF">M4V62_22170</name>
</gene>
<proteinExistence type="predicted"/>
<dbReference type="EMBL" id="CP097289">
    <property type="protein sequence ID" value="UQT57589.1"/>
    <property type="molecule type" value="Genomic_DNA"/>
</dbReference>
<dbReference type="InterPro" id="IPR002104">
    <property type="entry name" value="Integrase_catalytic"/>
</dbReference>
<sequence length="106" mass="11285">MRGDYRLHGEGRVRAAASRDRLSAAYELAVRLGLRRGEILGLSWKDVDLADGVIDIRQSLQRVGGELSLTADEDPPLHASARAARGVPDGITGSPRSAEARPAGGR</sequence>
<evidence type="ECO:0000256" key="2">
    <source>
        <dbReference type="SAM" id="MobiDB-lite"/>
    </source>
</evidence>
<protein>
    <recommendedName>
        <fullName evidence="3">Tyr recombinase domain-containing protein</fullName>
    </recommendedName>
</protein>
<dbReference type="Proteomes" id="UP000829992">
    <property type="component" value="Chromosome"/>
</dbReference>
<feature type="region of interest" description="Disordered" evidence="2">
    <location>
        <begin position="67"/>
        <end position="106"/>
    </location>
</feature>
<dbReference type="InterPro" id="IPR011010">
    <property type="entry name" value="DNA_brk_join_enz"/>
</dbReference>
<organism evidence="4 5">
    <name type="scientific">Streptomyces durmitorensis</name>
    <dbReference type="NCBI Taxonomy" id="319947"/>
    <lineage>
        <taxon>Bacteria</taxon>
        <taxon>Bacillati</taxon>
        <taxon>Actinomycetota</taxon>
        <taxon>Actinomycetes</taxon>
        <taxon>Kitasatosporales</taxon>
        <taxon>Streptomycetaceae</taxon>
        <taxon>Streptomyces</taxon>
    </lineage>
</organism>